<feature type="domain" description="Kinesin motor" evidence="4">
    <location>
        <begin position="1"/>
        <end position="28"/>
    </location>
</feature>
<evidence type="ECO:0000259" key="4">
    <source>
        <dbReference type="PROSITE" id="PS50067"/>
    </source>
</evidence>
<dbReference type="GO" id="GO:0005524">
    <property type="term" value="F:ATP binding"/>
    <property type="evidence" value="ECO:0007669"/>
    <property type="project" value="InterPro"/>
</dbReference>
<dbReference type="OrthoDB" id="1704006at2759"/>
<evidence type="ECO:0000256" key="2">
    <source>
        <dbReference type="PROSITE-ProRule" id="PRU00283"/>
    </source>
</evidence>
<dbReference type="InterPro" id="IPR027640">
    <property type="entry name" value="Kinesin-like_fam"/>
</dbReference>
<comment type="similarity">
    <text evidence="2">Belongs to the TRAFAC class myosin-kinesin ATPase superfamily. Kinesin family.</text>
</comment>
<dbReference type="EMBL" id="CM018035">
    <property type="protein sequence ID" value="KAA8541802.1"/>
    <property type="molecule type" value="Genomic_DNA"/>
</dbReference>
<comment type="caution">
    <text evidence="2">Lacks conserved residue(s) required for the propagation of feature annotation.</text>
</comment>
<reference evidence="5 6" key="1">
    <citation type="submission" date="2019-09" db="EMBL/GenBank/DDBJ databases">
        <title>A chromosome-level genome assembly of the Chinese tupelo Nyssa sinensis.</title>
        <authorList>
            <person name="Yang X."/>
            <person name="Kang M."/>
            <person name="Yang Y."/>
            <person name="Xiong H."/>
            <person name="Wang M."/>
            <person name="Zhang Z."/>
            <person name="Wang Z."/>
            <person name="Wu H."/>
            <person name="Ma T."/>
            <person name="Liu J."/>
            <person name="Xi Z."/>
        </authorList>
    </citation>
    <scope>NUCLEOTIDE SEQUENCE [LARGE SCALE GENOMIC DNA]</scope>
    <source>
        <strain evidence="5">J267</strain>
        <tissue evidence="5">Leaf</tissue>
    </source>
</reference>
<keyword evidence="1" id="KW-0505">Motor protein</keyword>
<gene>
    <name evidence="5" type="ORF">F0562_022954</name>
</gene>
<name>A0A5J5BJ70_9ASTE</name>
<dbReference type="InterPro" id="IPR001752">
    <property type="entry name" value="Kinesin_motor_dom"/>
</dbReference>
<dbReference type="GO" id="GO:0008017">
    <property type="term" value="F:microtubule binding"/>
    <property type="evidence" value="ECO:0007669"/>
    <property type="project" value="InterPro"/>
</dbReference>
<evidence type="ECO:0000313" key="5">
    <source>
        <dbReference type="EMBL" id="KAA8541802.1"/>
    </source>
</evidence>
<dbReference type="GO" id="GO:0007018">
    <property type="term" value="P:microtubule-based movement"/>
    <property type="evidence" value="ECO:0007669"/>
    <property type="project" value="InterPro"/>
</dbReference>
<protein>
    <recommendedName>
        <fullName evidence="4">Kinesin motor domain-containing protein</fullName>
    </recommendedName>
</protein>
<dbReference type="GO" id="GO:0003777">
    <property type="term" value="F:microtubule motor activity"/>
    <property type="evidence" value="ECO:0007669"/>
    <property type="project" value="InterPro"/>
</dbReference>
<evidence type="ECO:0000256" key="1">
    <source>
        <dbReference type="ARBA" id="ARBA00023175"/>
    </source>
</evidence>
<feature type="region of interest" description="Disordered" evidence="3">
    <location>
        <begin position="106"/>
        <end position="127"/>
    </location>
</feature>
<dbReference type="PANTHER" id="PTHR47971">
    <property type="entry name" value="KINESIN-RELATED PROTEIN 6"/>
    <property type="match status" value="1"/>
</dbReference>
<accession>A0A5J5BJ70</accession>
<dbReference type="GO" id="GO:0007019">
    <property type="term" value="P:microtubule depolymerization"/>
    <property type="evidence" value="ECO:0007669"/>
    <property type="project" value="TreeGrafter"/>
</dbReference>
<dbReference type="PANTHER" id="PTHR47971:SF9">
    <property type="entry name" value="KINESIN-LIKE PROTEIN KIN-13B"/>
    <property type="match status" value="1"/>
</dbReference>
<sequence length="162" mass="18242">MISCISPNSGSCEHTLNTLRYADRVKSLSKGSNSKKDVLSSTLNLRESTNLPLSSVLPPVSTFEDGITNSWPDQVDREEFDVSEETYEQEKPSWNKNGKFEAYNLSNSEDKMRRTNDQTKWKDVPKFDAKNKQSDDLNALLKEEEDLVNAHLEASGGDNGYC</sequence>
<dbReference type="AlphaFoldDB" id="A0A5J5BJ70"/>
<dbReference type="Proteomes" id="UP000325577">
    <property type="component" value="Linkage Group LG12"/>
</dbReference>
<keyword evidence="6" id="KW-1185">Reference proteome</keyword>
<dbReference type="SUPFAM" id="SSF52540">
    <property type="entry name" value="P-loop containing nucleoside triphosphate hydrolases"/>
    <property type="match status" value="1"/>
</dbReference>
<proteinExistence type="inferred from homology"/>
<dbReference type="Gene3D" id="1.20.58.1980">
    <property type="match status" value="1"/>
</dbReference>
<evidence type="ECO:0000313" key="6">
    <source>
        <dbReference type="Proteomes" id="UP000325577"/>
    </source>
</evidence>
<dbReference type="GO" id="GO:0005874">
    <property type="term" value="C:microtubule"/>
    <property type="evidence" value="ECO:0007669"/>
    <property type="project" value="TreeGrafter"/>
</dbReference>
<dbReference type="InterPro" id="IPR027417">
    <property type="entry name" value="P-loop_NTPase"/>
</dbReference>
<dbReference type="PROSITE" id="PS50067">
    <property type="entry name" value="KINESIN_MOTOR_2"/>
    <property type="match status" value="1"/>
</dbReference>
<organism evidence="5 6">
    <name type="scientific">Nyssa sinensis</name>
    <dbReference type="NCBI Taxonomy" id="561372"/>
    <lineage>
        <taxon>Eukaryota</taxon>
        <taxon>Viridiplantae</taxon>
        <taxon>Streptophyta</taxon>
        <taxon>Embryophyta</taxon>
        <taxon>Tracheophyta</taxon>
        <taxon>Spermatophyta</taxon>
        <taxon>Magnoliopsida</taxon>
        <taxon>eudicotyledons</taxon>
        <taxon>Gunneridae</taxon>
        <taxon>Pentapetalae</taxon>
        <taxon>asterids</taxon>
        <taxon>Cornales</taxon>
        <taxon>Nyssaceae</taxon>
        <taxon>Nyssa</taxon>
    </lineage>
</organism>
<evidence type="ECO:0000256" key="3">
    <source>
        <dbReference type="SAM" id="MobiDB-lite"/>
    </source>
</evidence>
<feature type="compositionally biased region" description="Basic and acidic residues" evidence="3">
    <location>
        <begin position="108"/>
        <end position="127"/>
    </location>
</feature>